<dbReference type="InterPro" id="IPR006175">
    <property type="entry name" value="YjgF/YER057c/UK114"/>
</dbReference>
<dbReference type="Pfam" id="PF01042">
    <property type="entry name" value="Ribonuc_L-PSP"/>
    <property type="match status" value="1"/>
</dbReference>
<name>A0A9W7FTI0_9STRA</name>
<comment type="caution">
    <text evidence="2">The sequence shown here is derived from an EMBL/GenBank/DDBJ whole genome shotgun (WGS) entry which is preliminary data.</text>
</comment>
<protein>
    <submittedName>
        <fullName evidence="2">Uncharacterized protein</fullName>
    </submittedName>
</protein>
<reference evidence="3" key="1">
    <citation type="journal article" date="2023" name="Commun. Biol.">
        <title>Genome analysis of Parmales, the sister group of diatoms, reveals the evolutionary specialization of diatoms from phago-mixotrophs to photoautotrophs.</title>
        <authorList>
            <person name="Ban H."/>
            <person name="Sato S."/>
            <person name="Yoshikawa S."/>
            <person name="Yamada K."/>
            <person name="Nakamura Y."/>
            <person name="Ichinomiya M."/>
            <person name="Sato N."/>
            <person name="Blanc-Mathieu R."/>
            <person name="Endo H."/>
            <person name="Kuwata A."/>
            <person name="Ogata H."/>
        </authorList>
    </citation>
    <scope>NUCLEOTIDE SEQUENCE [LARGE SCALE GENOMIC DNA]</scope>
    <source>
        <strain evidence="3">NIES 3700</strain>
    </source>
</reference>
<sequence length="161" mass="17386">MFSSTTPITTMTLASLCGLVLFVGYLSPGKLASKRIKHYHTTARSSAMVIHNGTVYLSGQVGKERTQINQDSQALDGDITSQTQETLAKIDKLLAEAGIDKTKIISTNIWLKDIKSDFAPMNIVWNDWVAGCGSTKGVRACVESAMARPTILVEIQVVAAL</sequence>
<dbReference type="Proteomes" id="UP001165122">
    <property type="component" value="Unassembled WGS sequence"/>
</dbReference>
<proteinExistence type="predicted"/>
<dbReference type="CDD" id="cd06150">
    <property type="entry name" value="YjgF_YER057c_UK114_like_2"/>
    <property type="match status" value="1"/>
</dbReference>
<dbReference type="PANTHER" id="PTHR47328:SF1">
    <property type="entry name" value="RUTC FAMILY PROTEIN YOAB"/>
    <property type="match status" value="1"/>
</dbReference>
<dbReference type="SUPFAM" id="SSF55298">
    <property type="entry name" value="YjgF-like"/>
    <property type="match status" value="1"/>
</dbReference>
<dbReference type="InterPro" id="IPR035709">
    <property type="entry name" value="YoaB-like"/>
</dbReference>
<organism evidence="2 3">
    <name type="scientific">Triparma laevis f. longispina</name>
    <dbReference type="NCBI Taxonomy" id="1714387"/>
    <lineage>
        <taxon>Eukaryota</taxon>
        <taxon>Sar</taxon>
        <taxon>Stramenopiles</taxon>
        <taxon>Ochrophyta</taxon>
        <taxon>Bolidophyceae</taxon>
        <taxon>Parmales</taxon>
        <taxon>Triparmaceae</taxon>
        <taxon>Triparma</taxon>
    </lineage>
</organism>
<gene>
    <name evidence="2" type="ORF">TrLO_g1364</name>
</gene>
<dbReference type="PANTHER" id="PTHR47328">
    <property type="match status" value="1"/>
</dbReference>
<keyword evidence="3" id="KW-1185">Reference proteome</keyword>
<keyword evidence="1" id="KW-1133">Transmembrane helix</keyword>
<evidence type="ECO:0000256" key="1">
    <source>
        <dbReference type="SAM" id="Phobius"/>
    </source>
</evidence>
<accession>A0A9W7FTI0</accession>
<evidence type="ECO:0000313" key="2">
    <source>
        <dbReference type="EMBL" id="GMI17865.1"/>
    </source>
</evidence>
<dbReference type="EMBL" id="BRXW01000310">
    <property type="protein sequence ID" value="GMI17865.1"/>
    <property type="molecule type" value="Genomic_DNA"/>
</dbReference>
<dbReference type="Gene3D" id="3.30.1330.40">
    <property type="entry name" value="RutC-like"/>
    <property type="match status" value="1"/>
</dbReference>
<dbReference type="AlphaFoldDB" id="A0A9W7FTI0"/>
<keyword evidence="1" id="KW-0472">Membrane</keyword>
<evidence type="ECO:0000313" key="3">
    <source>
        <dbReference type="Proteomes" id="UP001165122"/>
    </source>
</evidence>
<feature type="transmembrane region" description="Helical" evidence="1">
    <location>
        <begin position="6"/>
        <end position="27"/>
    </location>
</feature>
<keyword evidence="1" id="KW-0812">Transmembrane</keyword>
<dbReference type="InterPro" id="IPR035959">
    <property type="entry name" value="RutC-like_sf"/>
</dbReference>
<dbReference type="OrthoDB" id="309640at2759"/>